<evidence type="ECO:0000256" key="3">
    <source>
        <dbReference type="ARBA" id="ARBA00023125"/>
    </source>
</evidence>
<dbReference type="GO" id="GO:0016787">
    <property type="term" value="F:hydrolase activity"/>
    <property type="evidence" value="ECO:0007669"/>
    <property type="project" value="UniProtKB-KW"/>
</dbReference>
<feature type="domain" description="Type I restriction modification DNA specificity" evidence="4">
    <location>
        <begin position="14"/>
        <end position="175"/>
    </location>
</feature>
<keyword evidence="3" id="KW-0238">DNA-binding</keyword>
<evidence type="ECO:0000256" key="2">
    <source>
        <dbReference type="ARBA" id="ARBA00022747"/>
    </source>
</evidence>
<dbReference type="Proteomes" id="UP001077788">
    <property type="component" value="Unassembled WGS sequence"/>
</dbReference>
<proteinExistence type="inferred from homology"/>
<keyword evidence="5" id="KW-0378">Hydrolase</keyword>
<dbReference type="GO" id="GO:0003677">
    <property type="term" value="F:DNA binding"/>
    <property type="evidence" value="ECO:0007669"/>
    <property type="project" value="UniProtKB-KW"/>
</dbReference>
<dbReference type="Pfam" id="PF01420">
    <property type="entry name" value="Methylase_S"/>
    <property type="match status" value="2"/>
</dbReference>
<accession>A0A9Q4DH35</accession>
<feature type="domain" description="Type I restriction modification DNA specificity" evidence="4">
    <location>
        <begin position="199"/>
        <end position="355"/>
    </location>
</feature>
<protein>
    <submittedName>
        <fullName evidence="5">Restriction endonuclease subunit S</fullName>
        <ecNumber evidence="5">3.1.21.-</ecNumber>
    </submittedName>
</protein>
<dbReference type="InterPro" id="IPR044946">
    <property type="entry name" value="Restrct_endonuc_typeI_TRD_sf"/>
</dbReference>
<evidence type="ECO:0000256" key="1">
    <source>
        <dbReference type="ARBA" id="ARBA00010923"/>
    </source>
</evidence>
<dbReference type="GO" id="GO:0004519">
    <property type="term" value="F:endonuclease activity"/>
    <property type="evidence" value="ECO:0007669"/>
    <property type="project" value="UniProtKB-KW"/>
</dbReference>
<keyword evidence="5" id="KW-0255">Endonuclease</keyword>
<comment type="caution">
    <text evidence="5">The sequence shown here is derived from an EMBL/GenBank/DDBJ whole genome shotgun (WGS) entry which is preliminary data.</text>
</comment>
<sequence length="377" mass="43320">MSELQTNSGSLKDVKWGQFYIKDIFQTYIGQKGLQTHTGAYVSKQALFHGTMPRITVKDTSNGIDSFCYSEDKNFRTFKNFISVSFLGSVFYHPYEASLDMKVHALIPLEKELNLYIAKFVISAIKNCITLSSYGNQLSSTDLPKVKILLPVNSDDKPDWQFMEDFVKQKEQKQKADLIEYYSQKALNLMLLSGGLKNIEWREFFISDIFTKIQRGKRLTKGNQQGGDMPYVSSTASNNGVDNFIGNSSGVRIFENCLTLANSGSVGSAFFHHYQFVASDHVTALQMEQPNKYVYLFLSTLLKRLEEKYSFNREINDKRIQREKILLPVHSDGKPDWQFMEDFMRQIEKDKIKTILNYYNPLNDNEIMRGGGKTKSE</sequence>
<gene>
    <name evidence="5" type="ORF">OYG11_04240</name>
</gene>
<dbReference type="AlphaFoldDB" id="A0A9Q4DH35"/>
<dbReference type="GO" id="GO:0009307">
    <property type="term" value="P:DNA restriction-modification system"/>
    <property type="evidence" value="ECO:0007669"/>
    <property type="project" value="UniProtKB-KW"/>
</dbReference>
<reference evidence="5" key="1">
    <citation type="journal article" date="2021" name="Vet Sci">
        <title>O-Serogroups and Pathovirotypes of Escherichia coli Isolated from Post-Weaning Piglets Showing Diarrhoea and/or Oedema in South Korea.</title>
        <authorList>
            <person name="Byun J.W."/>
            <person name="Moon B.Y."/>
            <person name="Do K.H."/>
            <person name="Lee K."/>
            <person name="Lee H.Y."/>
            <person name="Kim W.I."/>
            <person name="So B."/>
            <person name="Lee W.K."/>
        </authorList>
    </citation>
    <scope>NUCLEOTIDE SEQUENCE</scope>
    <source>
        <strain evidence="5">84/14</strain>
    </source>
</reference>
<organism evidence="5 6">
    <name type="scientific">Actinobacillus pleuropneumoniae</name>
    <name type="common">Haemophilus pleuropneumoniae</name>
    <dbReference type="NCBI Taxonomy" id="715"/>
    <lineage>
        <taxon>Bacteria</taxon>
        <taxon>Pseudomonadati</taxon>
        <taxon>Pseudomonadota</taxon>
        <taxon>Gammaproteobacteria</taxon>
        <taxon>Pasteurellales</taxon>
        <taxon>Pasteurellaceae</taxon>
        <taxon>Actinobacillus</taxon>
    </lineage>
</organism>
<evidence type="ECO:0000313" key="5">
    <source>
        <dbReference type="EMBL" id="MCY6523453.1"/>
    </source>
</evidence>
<dbReference type="EC" id="3.1.21.-" evidence="5"/>
<dbReference type="EMBL" id="JAPQFC010000001">
    <property type="protein sequence ID" value="MCY6523453.1"/>
    <property type="molecule type" value="Genomic_DNA"/>
</dbReference>
<keyword evidence="2" id="KW-0680">Restriction system</keyword>
<dbReference type="SUPFAM" id="SSF116734">
    <property type="entry name" value="DNA methylase specificity domain"/>
    <property type="match status" value="2"/>
</dbReference>
<reference evidence="5" key="2">
    <citation type="submission" date="2022-12" db="EMBL/GenBank/DDBJ databases">
        <authorList>
            <person name="Kardos G."/>
            <person name="Sarkozi R."/>
            <person name="Laczko L."/>
            <person name="Marton S."/>
            <person name="Makrai L."/>
            <person name="Banyai K."/>
            <person name="Fodor L."/>
        </authorList>
    </citation>
    <scope>NUCLEOTIDE SEQUENCE</scope>
    <source>
        <strain evidence="5">84/14</strain>
    </source>
</reference>
<dbReference type="InterPro" id="IPR000055">
    <property type="entry name" value="Restrct_endonuc_typeI_TRD"/>
</dbReference>
<dbReference type="Gene3D" id="3.90.220.20">
    <property type="entry name" value="DNA methylase specificity domains"/>
    <property type="match status" value="2"/>
</dbReference>
<dbReference type="RefSeq" id="WP_249996868.1">
    <property type="nucleotide sequence ID" value="NZ_CBDBTC010000006.1"/>
</dbReference>
<evidence type="ECO:0000259" key="4">
    <source>
        <dbReference type="Pfam" id="PF01420"/>
    </source>
</evidence>
<evidence type="ECO:0000313" key="6">
    <source>
        <dbReference type="Proteomes" id="UP001077788"/>
    </source>
</evidence>
<keyword evidence="5" id="KW-0540">Nuclease</keyword>
<name>A0A9Q4DH35_ACTPL</name>
<comment type="similarity">
    <text evidence="1">Belongs to the type-I restriction system S methylase family.</text>
</comment>